<dbReference type="SUPFAM" id="SSF53850">
    <property type="entry name" value="Periplasmic binding protein-like II"/>
    <property type="match status" value="1"/>
</dbReference>
<dbReference type="Pfam" id="PF00126">
    <property type="entry name" value="HTH_1"/>
    <property type="match status" value="1"/>
</dbReference>
<dbReference type="InterPro" id="IPR036390">
    <property type="entry name" value="WH_DNA-bd_sf"/>
</dbReference>
<evidence type="ECO:0000313" key="7">
    <source>
        <dbReference type="Proteomes" id="UP000265541"/>
    </source>
</evidence>
<dbReference type="SUPFAM" id="SSF46785">
    <property type="entry name" value="Winged helix' DNA-binding domain"/>
    <property type="match status" value="1"/>
</dbReference>
<sequence>MEWHHFEYFKQLAKLENMSETAKLLNVSQSALSRAIKNLEQELGVPLFNRIGRRLKLNQYGIDFLHTTNSIIGEMEIYKNHVAHDTNIESGKLTIGFLHSVGVTYISDFLKAFKKDFPNIRLKLIQNHAKKLLAMLDDGEVDIIVTTVSEITPNTQFEPLLEEELYITLNDTHPLAHQDSISIEALYDEKFILLKQHYVLREQIDELFSHFNFVPEINFEGDETITIAAFISSGLGISILPHLRNIQIANLKQIPISNYAANRKIGLCYKTKNKAVPIINQTRKSLMAYFQSVK</sequence>
<dbReference type="Gene3D" id="3.40.190.290">
    <property type="match status" value="1"/>
</dbReference>
<reference evidence="6 7" key="1">
    <citation type="journal article" date="2016" name="Front. Microbiol.">
        <title>Comprehensive Phylogenetic Analysis of Bovine Non-aureus Staphylococci Species Based on Whole-Genome Sequencing.</title>
        <authorList>
            <person name="Naushad S."/>
            <person name="Barkema H.W."/>
            <person name="Luby C."/>
            <person name="Condas L.A."/>
            <person name="Nobrega D.B."/>
            <person name="Carson D.A."/>
            <person name="De Buck J."/>
        </authorList>
    </citation>
    <scope>NUCLEOTIDE SEQUENCE [LARGE SCALE GENOMIC DNA]</scope>
    <source>
        <strain evidence="6 7">SNUC 4781</strain>
    </source>
</reference>
<dbReference type="Pfam" id="PF03466">
    <property type="entry name" value="LysR_substrate"/>
    <property type="match status" value="1"/>
</dbReference>
<dbReference type="InterPro" id="IPR036388">
    <property type="entry name" value="WH-like_DNA-bd_sf"/>
</dbReference>
<keyword evidence="2" id="KW-0805">Transcription regulation</keyword>
<dbReference type="InterPro" id="IPR050950">
    <property type="entry name" value="HTH-type_LysR_regulators"/>
</dbReference>
<dbReference type="PANTHER" id="PTHR30419:SF28">
    <property type="entry name" value="HTH-TYPE TRANSCRIPTIONAL REGULATOR BSDA"/>
    <property type="match status" value="1"/>
</dbReference>
<dbReference type="OrthoDB" id="9803735at2"/>
<dbReference type="GO" id="GO:0005829">
    <property type="term" value="C:cytosol"/>
    <property type="evidence" value="ECO:0007669"/>
    <property type="project" value="TreeGrafter"/>
</dbReference>
<evidence type="ECO:0000256" key="2">
    <source>
        <dbReference type="ARBA" id="ARBA00023015"/>
    </source>
</evidence>
<dbReference type="Proteomes" id="UP000265541">
    <property type="component" value="Unassembled WGS sequence"/>
</dbReference>
<comment type="similarity">
    <text evidence="1">Belongs to the LysR transcriptional regulatory family.</text>
</comment>
<dbReference type="InterPro" id="IPR005119">
    <property type="entry name" value="LysR_subst-bd"/>
</dbReference>
<dbReference type="GO" id="GO:0003677">
    <property type="term" value="F:DNA binding"/>
    <property type="evidence" value="ECO:0007669"/>
    <property type="project" value="UniProtKB-KW"/>
</dbReference>
<keyword evidence="4" id="KW-0804">Transcription</keyword>
<proteinExistence type="inferred from homology"/>
<evidence type="ECO:0000256" key="1">
    <source>
        <dbReference type="ARBA" id="ARBA00009437"/>
    </source>
</evidence>
<dbReference type="AlphaFoldDB" id="A0A3A0VTH7"/>
<feature type="domain" description="HTH lysR-type" evidence="5">
    <location>
        <begin position="1"/>
        <end position="58"/>
    </location>
</feature>
<dbReference type="PANTHER" id="PTHR30419">
    <property type="entry name" value="HTH-TYPE TRANSCRIPTIONAL REGULATOR YBHD"/>
    <property type="match status" value="1"/>
</dbReference>
<dbReference type="Gene3D" id="1.10.10.10">
    <property type="entry name" value="Winged helix-like DNA-binding domain superfamily/Winged helix DNA-binding domain"/>
    <property type="match status" value="1"/>
</dbReference>
<dbReference type="GO" id="GO:0003700">
    <property type="term" value="F:DNA-binding transcription factor activity"/>
    <property type="evidence" value="ECO:0007669"/>
    <property type="project" value="InterPro"/>
</dbReference>
<dbReference type="PROSITE" id="PS50931">
    <property type="entry name" value="HTH_LYSR"/>
    <property type="match status" value="1"/>
</dbReference>
<gene>
    <name evidence="6" type="ORF">BUZ14_00390</name>
</gene>
<evidence type="ECO:0000256" key="3">
    <source>
        <dbReference type="ARBA" id="ARBA00023125"/>
    </source>
</evidence>
<organism evidence="6 7">
    <name type="scientific">Staphylococcus gallinarum</name>
    <dbReference type="NCBI Taxonomy" id="1293"/>
    <lineage>
        <taxon>Bacteria</taxon>
        <taxon>Bacillati</taxon>
        <taxon>Bacillota</taxon>
        <taxon>Bacilli</taxon>
        <taxon>Bacillales</taxon>
        <taxon>Staphylococcaceae</taxon>
        <taxon>Staphylococcus</taxon>
    </lineage>
</organism>
<dbReference type="InterPro" id="IPR000847">
    <property type="entry name" value="LysR_HTH_N"/>
</dbReference>
<dbReference type="PRINTS" id="PR00039">
    <property type="entry name" value="HTHLYSR"/>
</dbReference>
<dbReference type="EMBL" id="QYJN01000001">
    <property type="protein sequence ID" value="RIP37036.1"/>
    <property type="molecule type" value="Genomic_DNA"/>
</dbReference>
<keyword evidence="3" id="KW-0238">DNA-binding</keyword>
<name>A0A3A0VTH7_STAGA</name>
<evidence type="ECO:0000256" key="4">
    <source>
        <dbReference type="ARBA" id="ARBA00023163"/>
    </source>
</evidence>
<comment type="caution">
    <text evidence="6">The sequence shown here is derived from an EMBL/GenBank/DDBJ whole genome shotgun (WGS) entry which is preliminary data.</text>
</comment>
<accession>A0A3A0VTH7</accession>
<protein>
    <submittedName>
        <fullName evidence="6">LysR family transcriptional regulator</fullName>
    </submittedName>
</protein>
<dbReference type="RefSeq" id="WP_119483851.1">
    <property type="nucleotide sequence ID" value="NZ_QYJN01000001.1"/>
</dbReference>
<evidence type="ECO:0000313" key="6">
    <source>
        <dbReference type="EMBL" id="RIP37036.1"/>
    </source>
</evidence>
<evidence type="ECO:0000259" key="5">
    <source>
        <dbReference type="PROSITE" id="PS50931"/>
    </source>
</evidence>